<dbReference type="SMART" id="SM00719">
    <property type="entry name" value="Plus3"/>
    <property type="match status" value="1"/>
</dbReference>
<protein>
    <submittedName>
        <fullName evidence="8">RNA polymerase-associated protein RTF1 homolog</fullName>
    </submittedName>
</protein>
<feature type="region of interest" description="Disordered" evidence="5">
    <location>
        <begin position="261"/>
        <end position="320"/>
    </location>
</feature>
<dbReference type="KEGG" id="dhe:111601621"/>
<reference evidence="8" key="1">
    <citation type="submission" date="2025-08" db="UniProtKB">
        <authorList>
            <consortium name="RefSeq"/>
        </authorList>
    </citation>
    <scope>IDENTIFICATION</scope>
    <source>
        <strain evidence="8">15085-1641.00</strain>
        <tissue evidence="8">Whole body</tissue>
    </source>
</reference>
<dbReference type="Proteomes" id="UP000504633">
    <property type="component" value="Unplaced"/>
</dbReference>
<evidence type="ECO:0000313" key="7">
    <source>
        <dbReference type="Proteomes" id="UP000504633"/>
    </source>
</evidence>
<dbReference type="PANTHER" id="PTHR13115:SF8">
    <property type="entry name" value="RNA POLYMERASE-ASSOCIATED PROTEIN RTF1 HOMOLOG"/>
    <property type="match status" value="1"/>
</dbReference>
<dbReference type="InterPro" id="IPR036128">
    <property type="entry name" value="Plus3-like_sf"/>
</dbReference>
<dbReference type="PANTHER" id="PTHR13115">
    <property type="entry name" value="RNA POLYMERASE-ASSOCIATED PROTEIN RTF1 HOMOLOG"/>
    <property type="match status" value="1"/>
</dbReference>
<dbReference type="GeneID" id="111601621"/>
<dbReference type="GO" id="GO:0003677">
    <property type="term" value="F:DNA binding"/>
    <property type="evidence" value="ECO:0007669"/>
    <property type="project" value="InterPro"/>
</dbReference>
<gene>
    <name evidence="8" type="primary">LOC111601621</name>
</gene>
<evidence type="ECO:0000256" key="3">
    <source>
        <dbReference type="ARBA" id="ARBA00023163"/>
    </source>
</evidence>
<dbReference type="AlphaFoldDB" id="A0A6J1M4N8"/>
<comment type="subcellular location">
    <subcellularLocation>
        <location evidence="1">Nucleus</location>
    </subcellularLocation>
</comment>
<feature type="compositionally biased region" description="Basic residues" evidence="5">
    <location>
        <begin position="1"/>
        <end position="20"/>
    </location>
</feature>
<evidence type="ECO:0000313" key="8">
    <source>
        <dbReference type="RefSeq" id="XP_023174057.1"/>
    </source>
</evidence>
<dbReference type="PROSITE" id="PS51360">
    <property type="entry name" value="PLUS3"/>
    <property type="match status" value="1"/>
</dbReference>
<feature type="compositionally biased region" description="Pro residues" evidence="5">
    <location>
        <begin position="263"/>
        <end position="281"/>
    </location>
</feature>
<keyword evidence="3" id="KW-0804">Transcription</keyword>
<evidence type="ECO:0000256" key="4">
    <source>
        <dbReference type="ARBA" id="ARBA00023242"/>
    </source>
</evidence>
<organism evidence="7 8">
    <name type="scientific">Drosophila hydei</name>
    <name type="common">Fruit fly</name>
    <dbReference type="NCBI Taxonomy" id="7224"/>
    <lineage>
        <taxon>Eukaryota</taxon>
        <taxon>Metazoa</taxon>
        <taxon>Ecdysozoa</taxon>
        <taxon>Arthropoda</taxon>
        <taxon>Hexapoda</taxon>
        <taxon>Insecta</taxon>
        <taxon>Pterygota</taxon>
        <taxon>Neoptera</taxon>
        <taxon>Endopterygota</taxon>
        <taxon>Diptera</taxon>
        <taxon>Brachycera</taxon>
        <taxon>Muscomorpha</taxon>
        <taxon>Ephydroidea</taxon>
        <taxon>Drosophilidae</taxon>
        <taxon>Drosophila</taxon>
    </lineage>
</organism>
<dbReference type="Pfam" id="PF03126">
    <property type="entry name" value="Plus-3"/>
    <property type="match status" value="1"/>
</dbReference>
<feature type="compositionally biased region" description="Basic and acidic residues" evidence="5">
    <location>
        <begin position="287"/>
        <end position="304"/>
    </location>
</feature>
<dbReference type="InterPro" id="IPR004343">
    <property type="entry name" value="Plus-3_dom"/>
</dbReference>
<dbReference type="OrthoDB" id="166375at2759"/>
<evidence type="ECO:0000256" key="5">
    <source>
        <dbReference type="SAM" id="MobiDB-lite"/>
    </source>
</evidence>
<evidence type="ECO:0000256" key="2">
    <source>
        <dbReference type="ARBA" id="ARBA00023015"/>
    </source>
</evidence>
<dbReference type="Gene3D" id="3.90.70.200">
    <property type="entry name" value="Plus-3 domain"/>
    <property type="match status" value="1"/>
</dbReference>
<keyword evidence="4" id="KW-0539">Nucleus</keyword>
<dbReference type="GO" id="GO:0016593">
    <property type="term" value="C:Cdc73/Paf1 complex"/>
    <property type="evidence" value="ECO:0007669"/>
    <property type="project" value="TreeGrafter"/>
</dbReference>
<feature type="domain" description="Plus3" evidence="6">
    <location>
        <begin position="89"/>
        <end position="220"/>
    </location>
</feature>
<dbReference type="RefSeq" id="XP_023174057.1">
    <property type="nucleotide sequence ID" value="XM_023318289.2"/>
</dbReference>
<dbReference type="OMA" id="WRDNCVN"/>
<keyword evidence="2" id="KW-0805">Transcription regulation</keyword>
<sequence length="320" mass="36568">MLGAKPKTRTKSKSKSKHNSPRFYNPTDLVQLMQPLKMPWTVSSDHGRHRPKSEIVRELQRMRHLPMRVDEDAVEVDTEEGVTPASVPIRTLEQLDALRLTRHRIEQLLRCTNFELAVLSCFVRLNVNPMNVPLEYRIAEIMGTTELAEGYYVGKTPTNIVLHLRYEDLVVKHELNDISNMAFTPEEFDYWHDNCICQGIEWPTIELISRKKVELYNALNSEGKLTSILKHTGLMPLAMPMRPVPKGELLERMGGIYPWKLQRPPPPLPSPPPPPPPPLELQPPNSEVREDSEICVKIEPESKELSQALSEAESPAKEEL</sequence>
<evidence type="ECO:0000259" key="6">
    <source>
        <dbReference type="PROSITE" id="PS51360"/>
    </source>
</evidence>
<accession>A0A6J1M4N8</accession>
<proteinExistence type="predicted"/>
<feature type="region of interest" description="Disordered" evidence="5">
    <location>
        <begin position="1"/>
        <end position="26"/>
    </location>
</feature>
<keyword evidence="7" id="KW-1185">Reference proteome</keyword>
<dbReference type="SUPFAM" id="SSF159042">
    <property type="entry name" value="Plus3-like"/>
    <property type="match status" value="1"/>
</dbReference>
<dbReference type="GO" id="GO:1990269">
    <property type="term" value="F:RNA polymerase II C-terminal domain phosphoserine binding"/>
    <property type="evidence" value="ECO:0007669"/>
    <property type="project" value="TreeGrafter"/>
</dbReference>
<name>A0A6J1M4N8_DROHY</name>
<evidence type="ECO:0000256" key="1">
    <source>
        <dbReference type="ARBA" id="ARBA00004123"/>
    </source>
</evidence>